<dbReference type="CDD" id="cd06223">
    <property type="entry name" value="PRTases_typeI"/>
    <property type="match status" value="1"/>
</dbReference>
<dbReference type="Pfam" id="PF00156">
    <property type="entry name" value="Pribosyltran"/>
    <property type="match status" value="1"/>
</dbReference>
<reference evidence="4" key="2">
    <citation type="journal article" date="2021" name="PeerJ">
        <title>Extensive microbial diversity within the chicken gut microbiome revealed by metagenomics and culture.</title>
        <authorList>
            <person name="Gilroy R."/>
            <person name="Ravi A."/>
            <person name="Getino M."/>
            <person name="Pursley I."/>
            <person name="Horton D.L."/>
            <person name="Alikhan N.F."/>
            <person name="Baker D."/>
            <person name="Gharbi K."/>
            <person name="Hall N."/>
            <person name="Watson M."/>
            <person name="Adriaenssens E.M."/>
            <person name="Foster-Nyarko E."/>
            <person name="Jarju S."/>
            <person name="Secka A."/>
            <person name="Antonio M."/>
            <person name="Oren A."/>
            <person name="Chaudhuri R.R."/>
            <person name="La Ragione R."/>
            <person name="Hildebrand F."/>
            <person name="Pallen M.J."/>
        </authorList>
    </citation>
    <scope>NUCLEOTIDE SEQUENCE</scope>
    <source>
        <strain evidence="4">ChiSjej3B21-11622</strain>
    </source>
</reference>
<comment type="caution">
    <text evidence="4">The sequence shown here is derived from an EMBL/GenBank/DDBJ whole genome shotgun (WGS) entry which is preliminary data.</text>
</comment>
<evidence type="ECO:0000259" key="3">
    <source>
        <dbReference type="Pfam" id="PF18912"/>
    </source>
</evidence>
<organism evidence="4 5">
    <name type="scientific">Candidatus Limivivens merdigallinarum</name>
    <dbReference type="NCBI Taxonomy" id="2840859"/>
    <lineage>
        <taxon>Bacteria</taxon>
        <taxon>Bacillati</taxon>
        <taxon>Bacillota</taxon>
        <taxon>Clostridia</taxon>
        <taxon>Lachnospirales</taxon>
        <taxon>Lachnospiraceae</taxon>
        <taxon>Lachnospiraceae incertae sedis</taxon>
        <taxon>Candidatus Limivivens</taxon>
    </lineage>
</organism>
<dbReference type="Gene3D" id="3.40.50.2020">
    <property type="match status" value="1"/>
</dbReference>
<dbReference type="Pfam" id="PF18912">
    <property type="entry name" value="DZR_2"/>
    <property type="match status" value="1"/>
</dbReference>
<evidence type="ECO:0000259" key="2">
    <source>
        <dbReference type="Pfam" id="PF00156"/>
    </source>
</evidence>
<dbReference type="PANTHER" id="PTHR47505">
    <property type="entry name" value="DNA UTILIZATION PROTEIN YHGH"/>
    <property type="match status" value="1"/>
</dbReference>
<protein>
    <submittedName>
        <fullName evidence="4">ComF family protein</fullName>
    </submittedName>
</protein>
<proteinExistence type="inferred from homology"/>
<name>A0A9D0ZXX8_9FIRM</name>
<dbReference type="SUPFAM" id="SSF53271">
    <property type="entry name" value="PRTase-like"/>
    <property type="match status" value="1"/>
</dbReference>
<evidence type="ECO:0000313" key="4">
    <source>
        <dbReference type="EMBL" id="HIQ97617.1"/>
    </source>
</evidence>
<feature type="domain" description="Double zinc ribbon" evidence="3">
    <location>
        <begin position="8"/>
        <end position="65"/>
    </location>
</feature>
<dbReference type="InterPro" id="IPR051910">
    <property type="entry name" value="ComF/GntX_DNA_util-trans"/>
</dbReference>
<dbReference type="AlphaFoldDB" id="A0A9D0ZXX8"/>
<accession>A0A9D0ZXX8</accession>
<dbReference type="PANTHER" id="PTHR47505:SF1">
    <property type="entry name" value="DNA UTILIZATION PROTEIN YHGH"/>
    <property type="match status" value="1"/>
</dbReference>
<feature type="domain" description="Phosphoribosyltransferase" evidence="2">
    <location>
        <begin position="170"/>
        <end position="232"/>
    </location>
</feature>
<evidence type="ECO:0000256" key="1">
    <source>
        <dbReference type="ARBA" id="ARBA00008007"/>
    </source>
</evidence>
<dbReference type="EMBL" id="DVFT01000202">
    <property type="protein sequence ID" value="HIQ97617.1"/>
    <property type="molecule type" value="Genomic_DNA"/>
</dbReference>
<gene>
    <name evidence="4" type="ORF">IAB26_13800</name>
</gene>
<comment type="similarity">
    <text evidence="1">Belongs to the ComF/GntX family.</text>
</comment>
<dbReference type="Proteomes" id="UP000886886">
    <property type="component" value="Unassembled WGS sequence"/>
</dbReference>
<dbReference type="InterPro" id="IPR029057">
    <property type="entry name" value="PRTase-like"/>
</dbReference>
<dbReference type="InterPro" id="IPR000836">
    <property type="entry name" value="PRTase_dom"/>
</dbReference>
<sequence length="239" mass="27619">MQRKRSIWDLLFPPRCPLCGSILKSGEEYVCRACEKEVKPVQHPYCMKCGKPIRRAEEEYCMDCQRVQHSFDLGRGTFPYRGKIQKSILNMKLHNKREYSEFFAWAMCRRWGRTILDWKVDLVVPVPMYGKKKRYRGFNQSELLADRIGRALGIPVEKHAVLKWKETEDQKELDRNERRRNLKKAFKAGKAEVRGKRILLVDDVYTTGGTADAIAGVLKEAGAGKVYVLTACIGSEKDE</sequence>
<dbReference type="InterPro" id="IPR044005">
    <property type="entry name" value="DZR_2"/>
</dbReference>
<evidence type="ECO:0000313" key="5">
    <source>
        <dbReference type="Proteomes" id="UP000886886"/>
    </source>
</evidence>
<reference evidence="4" key="1">
    <citation type="submission" date="2020-10" db="EMBL/GenBank/DDBJ databases">
        <authorList>
            <person name="Gilroy R."/>
        </authorList>
    </citation>
    <scope>NUCLEOTIDE SEQUENCE</scope>
    <source>
        <strain evidence="4">ChiSjej3B21-11622</strain>
    </source>
</reference>